<protein>
    <submittedName>
        <fullName evidence="9">RDD family protein</fullName>
    </submittedName>
</protein>
<evidence type="ECO:0000256" key="2">
    <source>
        <dbReference type="ARBA" id="ARBA00022475"/>
    </source>
</evidence>
<evidence type="ECO:0000313" key="9">
    <source>
        <dbReference type="EMBL" id="AXK36519.1"/>
    </source>
</evidence>
<reference evidence="9 10" key="1">
    <citation type="submission" date="2018-07" db="EMBL/GenBank/DDBJ databases">
        <title>Draft genome of the type strain Streptomyces armeniacus ATCC 15676.</title>
        <authorList>
            <person name="Labana P."/>
            <person name="Gosse J.T."/>
            <person name="Boddy C.N."/>
        </authorList>
    </citation>
    <scope>NUCLEOTIDE SEQUENCE [LARGE SCALE GENOMIC DNA]</scope>
    <source>
        <strain evidence="9 10">ATCC 15676</strain>
    </source>
</reference>
<feature type="transmembrane region" description="Helical" evidence="7">
    <location>
        <begin position="136"/>
        <end position="156"/>
    </location>
</feature>
<sequence length="233" mass="25215">MTDSQDPERPETERPEPAPDPAARPPWAQQVHDLAQQPAAGGLPAQPHSGGPDAVAPWRPPASDPFLQAAQQQARPAGLGKRFAARVVDGIFVFGVAAAVAFPFVGKADDHIQGKIDAAEQAGVTRQVWLIDGTTGGYLALVLGAFLVFGLLYEALPTARWGRTLGKRLFGLRVLDVERQDTPGGRAAVVRWLTYNVLMVLVIGVVNAVWCLFDRPWRQCWHDKAARTFVAGK</sequence>
<keyword evidence="4 7" id="KW-1133">Transmembrane helix</keyword>
<accession>A0A345XY03</accession>
<name>A0A345XY03_9ACTN</name>
<dbReference type="AlphaFoldDB" id="A0A345XY03"/>
<evidence type="ECO:0000256" key="3">
    <source>
        <dbReference type="ARBA" id="ARBA00022692"/>
    </source>
</evidence>
<dbReference type="RefSeq" id="WP_208883482.1">
    <property type="nucleotide sequence ID" value="NZ_CP031320.1"/>
</dbReference>
<dbReference type="KEGG" id="sarm:DVA86_32025"/>
<dbReference type="PANTHER" id="PTHR36115">
    <property type="entry name" value="PROLINE-RICH ANTIGEN HOMOLOG-RELATED"/>
    <property type="match status" value="1"/>
</dbReference>
<dbReference type="PANTHER" id="PTHR36115:SF4">
    <property type="entry name" value="MEMBRANE PROTEIN"/>
    <property type="match status" value="1"/>
</dbReference>
<feature type="compositionally biased region" description="Low complexity" evidence="6">
    <location>
        <begin position="34"/>
        <end position="47"/>
    </location>
</feature>
<feature type="compositionally biased region" description="Basic and acidic residues" evidence="6">
    <location>
        <begin position="1"/>
        <end position="17"/>
    </location>
</feature>
<dbReference type="GO" id="GO:0005886">
    <property type="term" value="C:plasma membrane"/>
    <property type="evidence" value="ECO:0007669"/>
    <property type="project" value="UniProtKB-SubCell"/>
</dbReference>
<feature type="transmembrane region" description="Helical" evidence="7">
    <location>
        <begin position="83"/>
        <end position="105"/>
    </location>
</feature>
<feature type="transmembrane region" description="Helical" evidence="7">
    <location>
        <begin position="192"/>
        <end position="213"/>
    </location>
</feature>
<evidence type="ECO:0000256" key="5">
    <source>
        <dbReference type="ARBA" id="ARBA00023136"/>
    </source>
</evidence>
<feature type="region of interest" description="Disordered" evidence="6">
    <location>
        <begin position="1"/>
        <end position="64"/>
    </location>
</feature>
<evidence type="ECO:0000259" key="8">
    <source>
        <dbReference type="Pfam" id="PF06271"/>
    </source>
</evidence>
<keyword evidence="2" id="KW-1003">Cell membrane</keyword>
<evidence type="ECO:0000256" key="4">
    <source>
        <dbReference type="ARBA" id="ARBA00022989"/>
    </source>
</evidence>
<gene>
    <name evidence="9" type="ORF">DVA86_32025</name>
</gene>
<dbReference type="Proteomes" id="UP000254425">
    <property type="component" value="Chromosome"/>
</dbReference>
<organism evidence="9 10">
    <name type="scientific">Streptomyces armeniacus</name>
    <dbReference type="NCBI Taxonomy" id="83291"/>
    <lineage>
        <taxon>Bacteria</taxon>
        <taxon>Bacillati</taxon>
        <taxon>Actinomycetota</taxon>
        <taxon>Actinomycetes</taxon>
        <taxon>Kitasatosporales</taxon>
        <taxon>Streptomycetaceae</taxon>
        <taxon>Streptomyces</taxon>
    </lineage>
</organism>
<evidence type="ECO:0000256" key="6">
    <source>
        <dbReference type="SAM" id="MobiDB-lite"/>
    </source>
</evidence>
<dbReference type="Pfam" id="PF06271">
    <property type="entry name" value="RDD"/>
    <property type="match status" value="1"/>
</dbReference>
<keyword evidence="10" id="KW-1185">Reference proteome</keyword>
<evidence type="ECO:0000256" key="7">
    <source>
        <dbReference type="SAM" id="Phobius"/>
    </source>
</evidence>
<evidence type="ECO:0000256" key="1">
    <source>
        <dbReference type="ARBA" id="ARBA00004651"/>
    </source>
</evidence>
<dbReference type="InterPro" id="IPR051791">
    <property type="entry name" value="Pra-immunoreactive"/>
</dbReference>
<keyword evidence="5 7" id="KW-0472">Membrane</keyword>
<evidence type="ECO:0000313" key="10">
    <source>
        <dbReference type="Proteomes" id="UP000254425"/>
    </source>
</evidence>
<comment type="subcellular location">
    <subcellularLocation>
        <location evidence="1">Cell membrane</location>
        <topology evidence="1">Multi-pass membrane protein</topology>
    </subcellularLocation>
</comment>
<keyword evidence="3 7" id="KW-0812">Transmembrane</keyword>
<proteinExistence type="predicted"/>
<dbReference type="EMBL" id="CP031320">
    <property type="protein sequence ID" value="AXK36519.1"/>
    <property type="molecule type" value="Genomic_DNA"/>
</dbReference>
<feature type="domain" description="RDD" evidence="8">
    <location>
        <begin position="77"/>
        <end position="226"/>
    </location>
</feature>
<dbReference type="InterPro" id="IPR010432">
    <property type="entry name" value="RDD"/>
</dbReference>